<dbReference type="GO" id="GO:0006139">
    <property type="term" value="P:nucleobase-containing compound metabolic process"/>
    <property type="evidence" value="ECO:0007669"/>
    <property type="project" value="InterPro"/>
</dbReference>
<dbReference type="Gene3D" id="3.30.420.10">
    <property type="entry name" value="Ribonuclease H-like superfamily/Ribonuclease H"/>
    <property type="match status" value="1"/>
</dbReference>
<evidence type="ECO:0000313" key="3">
    <source>
        <dbReference type="Proteomes" id="UP000085678"/>
    </source>
</evidence>
<evidence type="ECO:0000259" key="2">
    <source>
        <dbReference type="Pfam" id="PF01612"/>
    </source>
</evidence>
<feature type="domain" description="3'-5' exonuclease" evidence="2">
    <location>
        <begin position="556"/>
        <end position="612"/>
    </location>
</feature>
<dbReference type="PANTHER" id="PTHR47765">
    <property type="entry name" value="3'-5' EXONUCLEASE DOMAIN-CONTAINING PROTEIN"/>
    <property type="match status" value="1"/>
</dbReference>
<feature type="compositionally biased region" description="Basic and acidic residues" evidence="1">
    <location>
        <begin position="658"/>
        <end position="668"/>
    </location>
</feature>
<feature type="region of interest" description="Disordered" evidence="1">
    <location>
        <begin position="512"/>
        <end position="538"/>
    </location>
</feature>
<dbReference type="PANTHER" id="PTHR47765:SF2">
    <property type="entry name" value="EXONUCLEASE MUT-7 HOMOLOG"/>
    <property type="match status" value="1"/>
</dbReference>
<sequence length="685" mass="78280">MESVLQKKIGNSDMASEEQKSLDKSVLVELEKLWTETKDRDKLKSSISQICQRTFSTSENPYLTVIFLVENCEDLRAGKTVSLSFTVMREFEKWAKDNGSQFEHLLNNGLKLKAFRLVTTFHMLLFDPVVKSFCLRHSGNDYFVPYVKAFISQGKDKEAATVASKLNLQSHFGIEEIIVPLLLQDKVNIIENYVFRDKQQQENVVALLDRMCDRSFDLEDLLSKSGISRSKIKRDKLHPKVLSKLAIRLMKLYQIPPELCPNICNARSLGGLKFLMYKRYIEQSLTGEIWNELVEGAVTTDFLKEQLIDLLIGYNEVAEAVKWARYYNIDYEKLPEHLRDTMADAEYSSPEAESADWDSECYSEKEVEDAAYYSLDFPEENIIFVDNRRDFLQHIREISQPGNIIGMDAEWRPSFGASTPQRMALFQLATQNVIILLDMLALTERLTAEDWKQFAVTVFASDHVLKLGYGFGSDLQMLVKKIPSMQEPLLGTKRMVDLQTLHARIEKSMPKERVPDFSGMEENDSDDDKVVEDSGSASAAPCSEKSYTVIKTFKTEERGLSDLVRQCLGKPLNKSQQMSDWERRPLRPAQITYAALDAYVLLEVYQVLTSKITAYGLKVNPEPNIPIGNVKGSKKSRQQRKQDHVREKQKELAPQTAEHQDQTAREGHSTATPRPAITPDFQKTK</sequence>
<name>A0A1S3K4V7_LINAN</name>
<dbReference type="OrthoDB" id="18193at2759"/>
<dbReference type="InterPro" id="IPR036397">
    <property type="entry name" value="RNaseH_sf"/>
</dbReference>
<dbReference type="Proteomes" id="UP000085678">
    <property type="component" value="Unplaced"/>
</dbReference>
<accession>A0A1S3K4V7</accession>
<evidence type="ECO:0000256" key="1">
    <source>
        <dbReference type="SAM" id="MobiDB-lite"/>
    </source>
</evidence>
<dbReference type="Pfam" id="PF01612">
    <property type="entry name" value="DNA_pol_A_exo1"/>
    <property type="match status" value="1"/>
</dbReference>
<gene>
    <name evidence="4" type="primary">LOC106178687</name>
</gene>
<keyword evidence="4" id="KW-0540">Nuclease</keyword>
<feature type="compositionally biased region" description="Acidic residues" evidence="1">
    <location>
        <begin position="519"/>
        <end position="530"/>
    </location>
</feature>
<organism evidence="3 4">
    <name type="scientific">Lingula anatina</name>
    <name type="common">Brachiopod</name>
    <name type="synonym">Lingula unguis</name>
    <dbReference type="NCBI Taxonomy" id="7574"/>
    <lineage>
        <taxon>Eukaryota</taxon>
        <taxon>Metazoa</taxon>
        <taxon>Spiralia</taxon>
        <taxon>Lophotrochozoa</taxon>
        <taxon>Brachiopoda</taxon>
        <taxon>Linguliformea</taxon>
        <taxon>Lingulata</taxon>
        <taxon>Lingulida</taxon>
        <taxon>Linguloidea</taxon>
        <taxon>Lingulidae</taxon>
        <taxon>Lingula</taxon>
    </lineage>
</organism>
<dbReference type="GO" id="GO:0003676">
    <property type="term" value="F:nucleic acid binding"/>
    <property type="evidence" value="ECO:0007669"/>
    <property type="project" value="InterPro"/>
</dbReference>
<keyword evidence="3" id="KW-1185">Reference proteome</keyword>
<dbReference type="AlphaFoldDB" id="A0A1S3K4V7"/>
<dbReference type="InterPro" id="IPR052408">
    <property type="entry name" value="Exonuclease_MUT-7-like"/>
</dbReference>
<dbReference type="GO" id="GO:0008408">
    <property type="term" value="F:3'-5' exonuclease activity"/>
    <property type="evidence" value="ECO:0007669"/>
    <property type="project" value="InterPro"/>
</dbReference>
<feature type="compositionally biased region" description="Basic and acidic residues" evidence="1">
    <location>
        <begin position="640"/>
        <end position="651"/>
    </location>
</feature>
<proteinExistence type="predicted"/>
<keyword evidence="4" id="KW-0269">Exonuclease</keyword>
<dbReference type="GeneID" id="106178687"/>
<feature type="region of interest" description="Disordered" evidence="1">
    <location>
        <begin position="618"/>
        <end position="685"/>
    </location>
</feature>
<keyword evidence="4" id="KW-0378">Hydrolase</keyword>
<reference evidence="4" key="1">
    <citation type="submission" date="2025-08" db="UniProtKB">
        <authorList>
            <consortium name="RefSeq"/>
        </authorList>
    </citation>
    <scope>IDENTIFICATION</scope>
    <source>
        <tissue evidence="4">Gonads</tissue>
    </source>
</reference>
<protein>
    <submittedName>
        <fullName evidence="4">Exonuclease mut-7 homolog isoform X2</fullName>
    </submittedName>
</protein>
<dbReference type="SUPFAM" id="SSF53098">
    <property type="entry name" value="Ribonuclease H-like"/>
    <property type="match status" value="1"/>
</dbReference>
<evidence type="ECO:0000313" key="4">
    <source>
        <dbReference type="RefSeq" id="XP_013417547.1"/>
    </source>
</evidence>
<dbReference type="InterPro" id="IPR002562">
    <property type="entry name" value="3'-5'_exonuclease_dom"/>
</dbReference>
<dbReference type="InterPro" id="IPR012337">
    <property type="entry name" value="RNaseH-like_sf"/>
</dbReference>
<dbReference type="RefSeq" id="XP_013417547.1">
    <property type="nucleotide sequence ID" value="XM_013562093.1"/>
</dbReference>